<reference evidence="5" key="1">
    <citation type="submission" date="2020-11" db="EMBL/GenBank/DDBJ databases">
        <authorList>
            <person name="Tran Van P."/>
        </authorList>
    </citation>
    <scope>NUCLEOTIDE SEQUENCE</scope>
</reference>
<evidence type="ECO:0000256" key="3">
    <source>
        <dbReference type="ARBA" id="ARBA00022679"/>
    </source>
</evidence>
<dbReference type="GO" id="GO:0032259">
    <property type="term" value="P:methylation"/>
    <property type="evidence" value="ECO:0007669"/>
    <property type="project" value="UniProtKB-KW"/>
</dbReference>
<organism evidence="5">
    <name type="scientific">Darwinula stevensoni</name>
    <dbReference type="NCBI Taxonomy" id="69355"/>
    <lineage>
        <taxon>Eukaryota</taxon>
        <taxon>Metazoa</taxon>
        <taxon>Ecdysozoa</taxon>
        <taxon>Arthropoda</taxon>
        <taxon>Crustacea</taxon>
        <taxon>Oligostraca</taxon>
        <taxon>Ostracoda</taxon>
        <taxon>Podocopa</taxon>
        <taxon>Podocopida</taxon>
        <taxon>Darwinulocopina</taxon>
        <taxon>Darwinuloidea</taxon>
        <taxon>Darwinulidae</taxon>
        <taxon>Darwinula</taxon>
    </lineage>
</organism>
<evidence type="ECO:0000313" key="6">
    <source>
        <dbReference type="Proteomes" id="UP000677054"/>
    </source>
</evidence>
<evidence type="ECO:0000313" key="5">
    <source>
        <dbReference type="EMBL" id="CAD7248692.1"/>
    </source>
</evidence>
<accession>A0A7R9A5T1</accession>
<dbReference type="SUPFAM" id="SSF53335">
    <property type="entry name" value="S-adenosyl-L-methionine-dependent methyltransferases"/>
    <property type="match status" value="1"/>
</dbReference>
<keyword evidence="6" id="KW-1185">Reference proteome</keyword>
<dbReference type="InterPro" id="IPR029063">
    <property type="entry name" value="SAM-dependent_MTases_sf"/>
</dbReference>
<dbReference type="EMBL" id="LR901471">
    <property type="protein sequence ID" value="CAD7248692.1"/>
    <property type="molecule type" value="Genomic_DNA"/>
</dbReference>
<feature type="domain" description="Methyltransferase type 11" evidence="4">
    <location>
        <begin position="46"/>
        <end position="137"/>
    </location>
</feature>
<keyword evidence="2" id="KW-0489">Methyltransferase</keyword>
<dbReference type="InterPro" id="IPR013216">
    <property type="entry name" value="Methyltransf_11"/>
</dbReference>
<evidence type="ECO:0000259" key="4">
    <source>
        <dbReference type="Pfam" id="PF08241"/>
    </source>
</evidence>
<gene>
    <name evidence="5" type="ORF">DSTB1V02_LOCUS8502</name>
</gene>
<protein>
    <recommendedName>
        <fullName evidence="4">Methyltransferase type 11 domain-containing protein</fullName>
    </recommendedName>
</protein>
<dbReference type="CDD" id="cd02440">
    <property type="entry name" value="AdoMet_MTases"/>
    <property type="match status" value="1"/>
</dbReference>
<dbReference type="PANTHER" id="PTHR44942">
    <property type="entry name" value="METHYLTRANSF_11 DOMAIN-CONTAINING PROTEIN"/>
    <property type="match status" value="1"/>
</dbReference>
<dbReference type="EMBL" id="CAJPEV010001954">
    <property type="protein sequence ID" value="CAG0895050.1"/>
    <property type="molecule type" value="Genomic_DNA"/>
</dbReference>
<keyword evidence="3" id="KW-0808">Transferase</keyword>
<evidence type="ECO:0000256" key="2">
    <source>
        <dbReference type="ARBA" id="ARBA00022603"/>
    </source>
</evidence>
<dbReference type="Proteomes" id="UP000677054">
    <property type="component" value="Unassembled WGS sequence"/>
</dbReference>
<name>A0A7R9A5T1_9CRUS</name>
<evidence type="ECO:0000256" key="1">
    <source>
        <dbReference type="ARBA" id="ARBA00008361"/>
    </source>
</evidence>
<proteinExistence type="inferred from homology"/>
<dbReference type="AlphaFoldDB" id="A0A7R9A5T1"/>
<dbReference type="OrthoDB" id="506498at2759"/>
<dbReference type="InterPro" id="IPR051052">
    <property type="entry name" value="Diverse_substrate_MTase"/>
</dbReference>
<dbReference type="PANTHER" id="PTHR44942:SF4">
    <property type="entry name" value="METHYLTRANSFERASE TYPE 11 DOMAIN-CONTAINING PROTEIN"/>
    <property type="match status" value="1"/>
</dbReference>
<dbReference type="Pfam" id="PF08241">
    <property type="entry name" value="Methyltransf_11"/>
    <property type="match status" value="1"/>
</dbReference>
<sequence length="281" mass="31429">MEKKLFEGALHATLYSKFRPNPPANLISFIISYLQEKYAGPLNLALDVGCGSGQSTRLLSPYFKRVIGSDISEAQIANAKQDTQASNISYILKTASSLEAEDTSVQLITACQAAHWFDLPQFFQEANRVLVPHGVLALMGYVLPCPFNPTAPDDRAAFMDVVDQIYHTTGPWWDSSRVDVDREYDRITLPYPDALYMRGKDSEQFTATVNGTVEEFLGYLQTWSGLQAYIKDRGQAECNKLLLHARLRLLDLLGQQEAGGSAALNWSFRYFLLISTKPKES</sequence>
<dbReference type="GO" id="GO:0008757">
    <property type="term" value="F:S-adenosylmethionine-dependent methyltransferase activity"/>
    <property type="evidence" value="ECO:0007669"/>
    <property type="project" value="InterPro"/>
</dbReference>
<dbReference type="Gene3D" id="3.40.50.150">
    <property type="entry name" value="Vaccinia Virus protein VP39"/>
    <property type="match status" value="1"/>
</dbReference>
<comment type="similarity">
    <text evidence="1">Belongs to the methyltransferase superfamily.</text>
</comment>